<protein>
    <recommendedName>
        <fullName evidence="4">Phosphoglycerate mutase (2,3-diphosphoglycerate-dependent)</fullName>
    </recommendedName>
</protein>
<dbReference type="Pfam" id="PF00300">
    <property type="entry name" value="His_Phos_1"/>
    <property type="match status" value="1"/>
</dbReference>
<dbReference type="GO" id="GO:0016791">
    <property type="term" value="F:phosphatase activity"/>
    <property type="evidence" value="ECO:0007669"/>
    <property type="project" value="TreeGrafter"/>
</dbReference>
<gene>
    <name evidence="2" type="ORF">PECAL_2P08830</name>
</gene>
<feature type="chain" id="PRO_5035311719" description="Phosphoglycerate mutase (2,3-diphosphoglycerate-dependent)" evidence="1">
    <location>
        <begin position="25"/>
        <end position="310"/>
    </location>
</feature>
<dbReference type="PANTHER" id="PTHR48100:SF33">
    <property type="entry name" value="PEPTIDASE S54 RHOMBOID DOMAIN-CONTAINING PROTEIN"/>
    <property type="match status" value="1"/>
</dbReference>
<dbReference type="CDD" id="cd07067">
    <property type="entry name" value="HP_PGM_like"/>
    <property type="match status" value="1"/>
</dbReference>
<dbReference type="SMART" id="SM00855">
    <property type="entry name" value="PGAM"/>
    <property type="match status" value="1"/>
</dbReference>
<comment type="caution">
    <text evidence="2">The sequence shown here is derived from an EMBL/GenBank/DDBJ whole genome shotgun (WGS) entry which is preliminary data.</text>
</comment>
<dbReference type="AlphaFoldDB" id="A0A8J2SHB7"/>
<dbReference type="InterPro" id="IPR013078">
    <property type="entry name" value="His_Pase_superF_clade-1"/>
</dbReference>
<dbReference type="Gene3D" id="3.40.50.1240">
    <property type="entry name" value="Phosphoglycerate mutase-like"/>
    <property type="match status" value="1"/>
</dbReference>
<dbReference type="Proteomes" id="UP000789595">
    <property type="component" value="Unassembled WGS sequence"/>
</dbReference>
<keyword evidence="3" id="KW-1185">Reference proteome</keyword>
<evidence type="ECO:0000256" key="1">
    <source>
        <dbReference type="SAM" id="SignalP"/>
    </source>
</evidence>
<evidence type="ECO:0000313" key="3">
    <source>
        <dbReference type="Proteomes" id="UP000789595"/>
    </source>
</evidence>
<evidence type="ECO:0008006" key="4">
    <source>
        <dbReference type="Google" id="ProtNLM"/>
    </source>
</evidence>
<dbReference type="SUPFAM" id="SSF53254">
    <property type="entry name" value="Phosphoglycerate mutase-like"/>
    <property type="match status" value="1"/>
</dbReference>
<accession>A0A8J2SHB7</accession>
<keyword evidence="1" id="KW-0732">Signal</keyword>
<feature type="signal peptide" evidence="1">
    <location>
        <begin position="1"/>
        <end position="24"/>
    </location>
</feature>
<dbReference type="EMBL" id="CAKKNE010000002">
    <property type="protein sequence ID" value="CAH0367844.1"/>
    <property type="molecule type" value="Genomic_DNA"/>
</dbReference>
<proteinExistence type="predicted"/>
<reference evidence="2" key="1">
    <citation type="submission" date="2021-11" db="EMBL/GenBank/DDBJ databases">
        <authorList>
            <consortium name="Genoscope - CEA"/>
            <person name="William W."/>
        </authorList>
    </citation>
    <scope>NUCLEOTIDE SEQUENCE</scope>
</reference>
<evidence type="ECO:0000313" key="2">
    <source>
        <dbReference type="EMBL" id="CAH0367844.1"/>
    </source>
</evidence>
<dbReference type="PANTHER" id="PTHR48100">
    <property type="entry name" value="BROAD-SPECIFICITY PHOSPHATASE YOR283W-RELATED"/>
    <property type="match status" value="1"/>
</dbReference>
<organism evidence="2 3">
    <name type="scientific">Pelagomonas calceolata</name>
    <dbReference type="NCBI Taxonomy" id="35677"/>
    <lineage>
        <taxon>Eukaryota</taxon>
        <taxon>Sar</taxon>
        <taxon>Stramenopiles</taxon>
        <taxon>Ochrophyta</taxon>
        <taxon>Pelagophyceae</taxon>
        <taxon>Pelagomonadales</taxon>
        <taxon>Pelagomonadaceae</taxon>
        <taxon>Pelagomonas</taxon>
    </lineage>
</organism>
<dbReference type="InterPro" id="IPR050275">
    <property type="entry name" value="PGM_Phosphatase"/>
</dbReference>
<sequence length="310" mass="34720">MVPRVPQHLLNAALKKLTLLLAAATLINEAKRKKNAPLKLLPDRTFVATRAREELKTVYFLRHGESQWNEAQANRNPVKMFGKFDHALTAEGLEQADRLARRIAKTPQWKDERRAFERCTMIYCSPLTRALQTCLVALRDHPCLRASGKGVTLVPACRELCYPVGGFDSIRGTTGSEILRRAVRRAKKVAPKTQLKSISRGTVKVDVTEAEADWWGPEGPRAVTDRMQAFVDRLRTSEDDDIIVVGHSLFFRTVFDNFASSEAKARDETLAHLSKKKLKNAAIARVTLNCSAARYPIVGVELAFPEGEDE</sequence>
<dbReference type="GO" id="GO:0005829">
    <property type="term" value="C:cytosol"/>
    <property type="evidence" value="ECO:0007669"/>
    <property type="project" value="TreeGrafter"/>
</dbReference>
<dbReference type="InterPro" id="IPR029033">
    <property type="entry name" value="His_PPase_superfam"/>
</dbReference>
<name>A0A8J2SHB7_9STRA</name>
<dbReference type="OrthoDB" id="496981at2759"/>